<evidence type="ECO:0000313" key="3">
    <source>
        <dbReference type="RefSeq" id="XP_026728134.1"/>
    </source>
</evidence>
<dbReference type="InParanoid" id="A0A7E5VIQ0"/>
<reference evidence="3" key="1">
    <citation type="submission" date="2025-08" db="UniProtKB">
        <authorList>
            <consortium name="RefSeq"/>
        </authorList>
    </citation>
    <scope>IDENTIFICATION</scope>
</reference>
<sequence length="226" mass="25739">MDSIDNPAKYPPVAWMNDCKVYNKNYERVPPSFLTNNVDVLCLNFSLKQKDRIGNGIMQDFYEIYENAKYVNIPIEVLNVPLDETKDAMCISFDSQANWFSLMFNDPLIVTLKYMYDITSVPHIMVLKPDGSVISTHGILDLDEYGKNALITWLSTAAATKSEKRLSKESAMYGHRWRFLTIGVGKTDKPDYRRKFSIMPTAETTSVSVGMTINTDPTPENEQLPQ</sequence>
<protein>
    <submittedName>
        <fullName evidence="3">Uncharacterized protein LOC113494144</fullName>
    </submittedName>
</protein>
<dbReference type="PANTHER" id="PTHR46762:SF1">
    <property type="entry name" value="NUCLEOREDOXIN-LIKE PROTEIN 2"/>
    <property type="match status" value="1"/>
</dbReference>
<dbReference type="RefSeq" id="XP_026728134.1">
    <property type="nucleotide sequence ID" value="XM_026872333.1"/>
</dbReference>
<dbReference type="GO" id="GO:0045494">
    <property type="term" value="P:photoreceptor cell maintenance"/>
    <property type="evidence" value="ECO:0007669"/>
    <property type="project" value="InterPro"/>
</dbReference>
<dbReference type="Proteomes" id="UP000322000">
    <property type="component" value="Chromosome 5"/>
</dbReference>
<dbReference type="InterPro" id="IPR029519">
    <property type="entry name" value="RdCVF2"/>
</dbReference>
<dbReference type="Gene3D" id="3.40.30.10">
    <property type="entry name" value="Glutaredoxin"/>
    <property type="match status" value="1"/>
</dbReference>
<dbReference type="AlphaFoldDB" id="A0A7E5VIQ0"/>
<dbReference type="InterPro" id="IPR012336">
    <property type="entry name" value="Thioredoxin-like_fold"/>
</dbReference>
<dbReference type="OrthoDB" id="189920at2759"/>
<evidence type="ECO:0000259" key="1">
    <source>
        <dbReference type="Pfam" id="PF13905"/>
    </source>
</evidence>
<proteinExistence type="predicted"/>
<accession>A0A7E5VIQ0</accession>
<dbReference type="PANTHER" id="PTHR46762">
    <property type="entry name" value="NUCLEOREDOXIN-LIKE PROTEIN 2"/>
    <property type="match status" value="1"/>
</dbReference>
<name>A0A7E5VIQ0_TRINI</name>
<dbReference type="KEGG" id="tnl:113494144"/>
<gene>
    <name evidence="3" type="primary">LOC113494144</name>
</gene>
<feature type="domain" description="Thioredoxin-like fold" evidence="1">
    <location>
        <begin position="41"/>
        <end position="133"/>
    </location>
</feature>
<dbReference type="Pfam" id="PF13905">
    <property type="entry name" value="Thioredoxin_8"/>
    <property type="match status" value="1"/>
</dbReference>
<dbReference type="GO" id="GO:0007600">
    <property type="term" value="P:sensory perception"/>
    <property type="evidence" value="ECO:0007669"/>
    <property type="project" value="InterPro"/>
</dbReference>
<organism evidence="2 3">
    <name type="scientific">Trichoplusia ni</name>
    <name type="common">Cabbage looper</name>
    <dbReference type="NCBI Taxonomy" id="7111"/>
    <lineage>
        <taxon>Eukaryota</taxon>
        <taxon>Metazoa</taxon>
        <taxon>Ecdysozoa</taxon>
        <taxon>Arthropoda</taxon>
        <taxon>Hexapoda</taxon>
        <taxon>Insecta</taxon>
        <taxon>Pterygota</taxon>
        <taxon>Neoptera</taxon>
        <taxon>Endopterygota</taxon>
        <taxon>Lepidoptera</taxon>
        <taxon>Glossata</taxon>
        <taxon>Ditrysia</taxon>
        <taxon>Noctuoidea</taxon>
        <taxon>Noctuidae</taxon>
        <taxon>Plusiinae</taxon>
        <taxon>Trichoplusia</taxon>
    </lineage>
</organism>
<evidence type="ECO:0000313" key="2">
    <source>
        <dbReference type="Proteomes" id="UP000322000"/>
    </source>
</evidence>
<keyword evidence="2" id="KW-1185">Reference proteome</keyword>
<dbReference type="GeneID" id="113494144"/>